<keyword evidence="3" id="KW-0175">Coiled coil</keyword>
<proteinExistence type="inferred from homology"/>
<feature type="domain" description="Thioredoxin" evidence="5">
    <location>
        <begin position="556"/>
        <end position="723"/>
    </location>
</feature>
<reference evidence="6" key="1">
    <citation type="submission" date="2012-08" db="EMBL/GenBank/DDBJ databases">
        <title>Genome analysis of Colletotrichum orbiculare and Colletotrichum fructicola.</title>
        <authorList>
            <person name="Gan P.H.P."/>
            <person name="Ikeda K."/>
            <person name="Irieda H."/>
            <person name="Narusaka M."/>
            <person name="O'Connell R.J."/>
            <person name="Narusaka Y."/>
            <person name="Takano Y."/>
            <person name="Kubo Y."/>
            <person name="Shirasu K."/>
        </authorList>
    </citation>
    <scope>NUCLEOTIDE SEQUENCE</scope>
    <source>
        <strain evidence="6">Nara gc5</strain>
    </source>
</reference>
<dbReference type="SUPFAM" id="SSF48403">
    <property type="entry name" value="Ankyrin repeat"/>
    <property type="match status" value="1"/>
</dbReference>
<feature type="compositionally biased region" description="Basic and acidic residues" evidence="4">
    <location>
        <begin position="757"/>
        <end position="766"/>
    </location>
</feature>
<feature type="coiled-coil region" evidence="3">
    <location>
        <begin position="416"/>
        <end position="447"/>
    </location>
</feature>
<feature type="compositionally biased region" description="Polar residues" evidence="4">
    <location>
        <begin position="497"/>
        <end position="517"/>
    </location>
</feature>
<feature type="region of interest" description="Disordered" evidence="4">
    <location>
        <begin position="757"/>
        <end position="798"/>
    </location>
</feature>
<dbReference type="InterPro" id="IPR013740">
    <property type="entry name" value="Redoxin"/>
</dbReference>
<feature type="compositionally biased region" description="Polar residues" evidence="4">
    <location>
        <begin position="471"/>
        <end position="482"/>
    </location>
</feature>
<dbReference type="STRING" id="1213859.L2GAK6"/>
<dbReference type="Gene3D" id="1.25.40.20">
    <property type="entry name" value="Ankyrin repeat-containing domain"/>
    <property type="match status" value="2"/>
</dbReference>
<dbReference type="Pfam" id="PF12796">
    <property type="entry name" value="Ank_2"/>
    <property type="match status" value="1"/>
</dbReference>
<dbReference type="InterPro" id="IPR010730">
    <property type="entry name" value="HET"/>
</dbReference>
<dbReference type="CDD" id="cd03017">
    <property type="entry name" value="PRX_BCP"/>
    <property type="match status" value="1"/>
</dbReference>
<gene>
    <name evidence="6" type="ORF">CGGC5_63</name>
</gene>
<feature type="compositionally biased region" description="Basic and acidic residues" evidence="4">
    <location>
        <begin position="1532"/>
        <end position="1541"/>
    </location>
</feature>
<dbReference type="SMART" id="SM00248">
    <property type="entry name" value="ANK"/>
    <property type="match status" value="5"/>
</dbReference>
<dbReference type="SUPFAM" id="SSF52833">
    <property type="entry name" value="Thioredoxin-like"/>
    <property type="match status" value="1"/>
</dbReference>
<sequence>MYDQAELDVQWAIARGLPPDQRKAAEGIIRLAEMMNAEERHEAEAERRAGKDAVATQDANEPLEQMTDEAPRAVTNDDDVASHSTASAETAIDGSGAENIGVANAITDNDDLTAGGFVNDTFDIDAFTNNTFASFNANYENFFPAMDGPNEQTSNGAAEVTRIVDTTEQDSETASEQLSVPSEVISPATAQTTPPAPSDSPVMLDAAKPVTAPATKLHDREYPWQNTTGIWPPRTPSGLLVLSPRLPPPQAVFHGASSHTQRLPPRFQPVTAATTPIVARTSVGEYQRPHRPLPQRTSSQPAVHPTFNQFSGRMTTMNNASASMPATIIPNSVPFNMATTTLSGMPNTQQWMNGRAVNTIQTGHAPPGLNTFNDASYMAQYGTQPAALLSQGQTQQTQLSTGGFEQSPISITLFQCQMLQRQLEQQQMQLEAMISMQQNNIQNMQNNMQPAALASMTPPTHTHNHRRKRASATTQESSTGVTQPPAKRARTQRPPLKSNTSAGSSVPRTMSAPQPGNRSAVYSAPDSWVKSEVNTSLASSLPSNLPPPIDDGACDHLPGLALPSIPLPTAGDPSTKIDVSTLPGLVLIFVYPRSAAPGEVIPPEWDAIPGARGCTPQACSYRDKAARLAGAGVAHLFGVSAQTAEVQREFREREHLPYELLSDAGLEMARGLGLPTFEYGGARLLKRITMAVEGGRVVRVWYPVFPADRNVQEVLEWLEGRGVRGNHASTAFVARLHVLCELLNGASCALKNERLNNRDGHAHDDFSTQPLNSGDGEESIHEDEREQPNTPNNKSVPEIETRLLVFLQDLSTPSISSTDDDVSEHTSIRYDNDTVKTAADVPINTAVSPTDEKADATSSGTAESSAKAADDTTSAGRDLADDDASVAVAGIATTPVDAGLPEYLEETLEDDVNVRSLWFPHSTPLHIAIQKGRVKICERLISAGADINARDDDGVQPLHTACWYGNSDLIRLLLDKKAGTTGPDSDGWCLLHYASFYDLEPALLDRLIEVDREYLNNKERFEGWTPVSRATWFGRESVVDALLKAGVDLDIPDNANRTPMIMAIKEQYFSILDKMVNHLALVGSDDLAERAIDHRDGEGMTVLMTLCAAEPSSASVESLRNFLTKLRPNPDITDNINQTALDHAMIMAKTFNSDHAKNVALEIIRWWPQETLLRSTMAKKTAFDDAFDKESHPLLEAMVNRLKEDGPLRDQLLRWLALREERHATAIDILSELDAHDSIDLLQSKDEWTLVDWAIYHRMPRVLLNCPALDDRGRKRGTEIIEQLKQIYPAQEKKRNTDRKDELTERQVLNAMVGVLNFLPRVPKKYWKISKRTPEMTRCSKHFNAAAVRFHLLDLEALTFQKVDELVYGDSPIKLTTIDQIQQFATGTKTSTESARKSPPTESAFTWIHLPATNMEWMKDTAVKIMRSQSQNEISDQEKLASFLQASWVQIPDKTSPSRFMRPRYVRMQAEDVSVPETNTGQSDHAPEDNVGPPPGPVPQDDKKMNSSNSLHCPASALYMPFLVVGQYDHEKEHTQHDGTHEATSFPRPQSMEQPERAFQRQDLFSAYKTSVLHDSPTLDEHYYHFAEDKDSARDRLDRNETQVITKYLSPGSKVGGKRQKPQKPQTILRVSQLWAWTIGDKWLITSTSCAKVDEKSTFVAEIREHLLRRADDGSLNGGIHSPQELSKVIAEYCIGAYERKQELQKQISEPIRDDQWDPASAKTKVNAGKAAHNQARTRVVVEERSIRQVFSDFINQIGRNETDLFLQFSNQPVEMDEKQAKGKNQPLTLTDVLEATRKAARFLFQIKDVRDELHILKTIAEYQQKVQASMENTIPSVSKAGFDENMKAKYVKNDVEELDRLASNIQEALQTTLTLHESEIANRQAKEAVDQGKRVIIFTVVTVWFLPTRVLSITKDATNHISIRLIETKDSHGSYCALSHCWGPINKQPLRTIRQNLEARMADIPFDQLPATFRDAVYLVSTLQIEYLWIDSLCIVQDDAEEWLRESENMGSIYKNATLVLAAAGSRDSTEGLFITKRPHPEVFTLPYSPYSLVTGRATSSQGEYNLAILPQEPAAPSYGPLHQRAWAYQEWYFANRKVLFMPGGMSWACSHREYNEQWNYSKPQVLSSSWLAVLSEYTGKVLTYPSDRLVAIRGIATETTGASNLFRHMFTDEKTASAENNVAEGRPALEVIDTMFKFGVWKAQLLEQLLWLPIEMSSDDEYLPELPSWSWAASGGAKRWPLGTYNSIPIRPESRDDIAKLELMDSGLVQAKGQMLSVELSPLQECCVNHLSEEVTHASIASSLQRSENIELAFSSLNSGEPGKKMKDFLMHDSYSTTDGKIIGVARLDQEFPTHNIQFLVMASVRRPIFDIW</sequence>
<dbReference type="Pfam" id="PF06985">
    <property type="entry name" value="HET"/>
    <property type="match status" value="1"/>
</dbReference>
<organism evidence="6">
    <name type="scientific">Colletotrichum fructicola (strain Nara gc5)</name>
    <name type="common">Anthracnose fungus</name>
    <name type="synonym">Colletotrichum gloeosporioides (strain Nara gc5)</name>
    <dbReference type="NCBI Taxonomy" id="1213859"/>
    <lineage>
        <taxon>Eukaryota</taxon>
        <taxon>Fungi</taxon>
        <taxon>Dikarya</taxon>
        <taxon>Ascomycota</taxon>
        <taxon>Pezizomycotina</taxon>
        <taxon>Sordariomycetes</taxon>
        <taxon>Hypocreomycetidae</taxon>
        <taxon>Glomerellales</taxon>
        <taxon>Glomerellaceae</taxon>
        <taxon>Colletotrichum</taxon>
        <taxon>Colletotrichum gloeosporioides species complex</taxon>
    </lineage>
</organism>
<dbReference type="Gene3D" id="3.40.30.10">
    <property type="entry name" value="Glutaredoxin"/>
    <property type="match status" value="1"/>
</dbReference>
<feature type="region of interest" description="Disordered" evidence="4">
    <location>
        <begin position="453"/>
        <end position="523"/>
    </location>
</feature>
<dbReference type="HOGENOM" id="CLU_229470_0_0_1"/>
<keyword evidence="2" id="KW-0040">ANK repeat</keyword>
<dbReference type="InterPro" id="IPR013766">
    <property type="entry name" value="Thioredoxin_domain"/>
</dbReference>
<evidence type="ECO:0000256" key="2">
    <source>
        <dbReference type="PROSITE-ProRule" id="PRU00023"/>
    </source>
</evidence>
<feature type="region of interest" description="Disordered" evidence="4">
    <location>
        <begin position="844"/>
        <end position="879"/>
    </location>
</feature>
<dbReference type="InterPro" id="IPR036249">
    <property type="entry name" value="Thioredoxin-like_sf"/>
</dbReference>
<accession>L2GAK6</accession>
<feature type="compositionally biased region" description="Basic and acidic residues" evidence="4">
    <location>
        <begin position="39"/>
        <end position="51"/>
    </location>
</feature>
<dbReference type="GO" id="GO:0016491">
    <property type="term" value="F:oxidoreductase activity"/>
    <property type="evidence" value="ECO:0007669"/>
    <property type="project" value="InterPro"/>
</dbReference>
<dbReference type="InterPro" id="IPR002110">
    <property type="entry name" value="Ankyrin_rpt"/>
</dbReference>
<feature type="compositionally biased region" description="Low complexity" evidence="4">
    <location>
        <begin position="861"/>
        <end position="875"/>
    </location>
</feature>
<dbReference type="InterPro" id="IPR036770">
    <property type="entry name" value="Ankyrin_rpt-contain_sf"/>
</dbReference>
<dbReference type="PROSITE" id="PS50088">
    <property type="entry name" value="ANK_REPEAT"/>
    <property type="match status" value="3"/>
</dbReference>
<feature type="compositionally biased region" description="Basic and acidic residues" evidence="4">
    <location>
        <begin position="778"/>
        <end position="787"/>
    </location>
</feature>
<dbReference type="EMBL" id="KB020558">
    <property type="protein sequence ID" value="ELA35694.1"/>
    <property type="molecule type" value="Genomic_DNA"/>
</dbReference>
<evidence type="ECO:0000256" key="1">
    <source>
        <dbReference type="ARBA" id="ARBA00010505"/>
    </source>
</evidence>
<feature type="repeat" description="ANK" evidence="2">
    <location>
        <begin position="953"/>
        <end position="985"/>
    </location>
</feature>
<dbReference type="PROSITE" id="PS50297">
    <property type="entry name" value="ANK_REP_REGION"/>
    <property type="match status" value="3"/>
</dbReference>
<evidence type="ECO:0000313" key="6">
    <source>
        <dbReference type="EMBL" id="ELA35694.1"/>
    </source>
</evidence>
<dbReference type="Pfam" id="PF08534">
    <property type="entry name" value="Redoxin"/>
    <property type="match status" value="1"/>
</dbReference>
<comment type="similarity">
    <text evidence="1">Belongs to the peroxiredoxin family. Prx5 subfamily.</text>
</comment>
<feature type="repeat" description="ANK" evidence="2">
    <location>
        <begin position="1022"/>
        <end position="1054"/>
    </location>
</feature>
<feature type="repeat" description="ANK" evidence="2">
    <location>
        <begin position="920"/>
        <end position="952"/>
    </location>
</feature>
<feature type="region of interest" description="Disordered" evidence="4">
    <location>
        <begin position="1475"/>
        <end position="1511"/>
    </location>
</feature>
<name>L2GAK6_COLFN</name>
<dbReference type="PROSITE" id="PS51352">
    <property type="entry name" value="THIOREDOXIN_2"/>
    <property type="match status" value="1"/>
</dbReference>
<feature type="region of interest" description="Disordered" evidence="4">
    <location>
        <begin position="1532"/>
        <end position="1557"/>
    </location>
</feature>
<dbReference type="PANTHER" id="PTHR33112:SF10">
    <property type="entry name" value="TOL"/>
    <property type="match status" value="1"/>
</dbReference>
<feature type="region of interest" description="Disordered" evidence="4">
    <location>
        <begin position="39"/>
        <end position="93"/>
    </location>
</feature>
<evidence type="ECO:0000256" key="4">
    <source>
        <dbReference type="SAM" id="MobiDB-lite"/>
    </source>
</evidence>
<dbReference type="PANTHER" id="PTHR33112">
    <property type="entry name" value="DOMAIN PROTEIN, PUTATIVE-RELATED"/>
    <property type="match status" value="1"/>
</dbReference>
<evidence type="ECO:0000256" key="3">
    <source>
        <dbReference type="SAM" id="Coils"/>
    </source>
</evidence>
<evidence type="ECO:0000259" key="5">
    <source>
        <dbReference type="PROSITE" id="PS51352"/>
    </source>
</evidence>
<protein>
    <submittedName>
        <fullName evidence="6">Alkyl hydroperoxide reductase thiol specific antioxidant mal allergen</fullName>
    </submittedName>
</protein>